<dbReference type="Pfam" id="PF10082">
    <property type="entry name" value="BBP2_2"/>
    <property type="match status" value="1"/>
</dbReference>
<reference evidence="1 2" key="1">
    <citation type="submission" date="2019-02" db="EMBL/GenBank/DDBJ databases">
        <authorList>
            <person name="Li S.-H."/>
        </authorList>
    </citation>
    <scope>NUCLEOTIDE SEQUENCE [LARGE SCALE GENOMIC DNA]</scope>
    <source>
        <strain evidence="1 2">IMCC14385</strain>
    </source>
</reference>
<evidence type="ECO:0000313" key="1">
    <source>
        <dbReference type="EMBL" id="QFU74606.1"/>
    </source>
</evidence>
<dbReference type="KEGG" id="halc:EY643_02460"/>
<dbReference type="Proteomes" id="UP000326287">
    <property type="component" value="Chromosome"/>
</dbReference>
<protein>
    <recommendedName>
        <fullName evidence="3">Outer membrane beta-barrel protein</fullName>
    </recommendedName>
</protein>
<dbReference type="AlphaFoldDB" id="A0A5P9NGC5"/>
<accession>A0A5P9NGC5</accession>
<evidence type="ECO:0000313" key="2">
    <source>
        <dbReference type="Proteomes" id="UP000326287"/>
    </source>
</evidence>
<evidence type="ECO:0008006" key="3">
    <source>
        <dbReference type="Google" id="ProtNLM"/>
    </source>
</evidence>
<gene>
    <name evidence="1" type="ORF">EY643_02460</name>
</gene>
<dbReference type="EMBL" id="CP036422">
    <property type="protein sequence ID" value="QFU74606.1"/>
    <property type="molecule type" value="Genomic_DNA"/>
</dbReference>
<keyword evidence="2" id="KW-1185">Reference proteome</keyword>
<proteinExistence type="predicted"/>
<dbReference type="OrthoDB" id="9153755at2"/>
<organism evidence="1 2">
    <name type="scientific">Halioglobus maricola</name>
    <dbReference type="NCBI Taxonomy" id="2601894"/>
    <lineage>
        <taxon>Bacteria</taxon>
        <taxon>Pseudomonadati</taxon>
        <taxon>Pseudomonadota</taxon>
        <taxon>Gammaproteobacteria</taxon>
        <taxon>Cellvibrionales</taxon>
        <taxon>Halieaceae</taxon>
        <taxon>Halioglobus</taxon>
    </lineage>
</organism>
<dbReference type="InterPro" id="IPR018759">
    <property type="entry name" value="BBP2_2"/>
</dbReference>
<name>A0A5P9NGC5_9GAMM</name>
<sequence length="421" mass="49190">MLACTSTGRDVRVKNNHQGRWKQPNGQLAGLALALACVQTAHAVDAQYFELGPVKVEPVVSVDAAWVDNVYRDAEDEQESWVIKTVPRIDARIENGPSQYAFRYELQDWYYTDSPEGEDDDFTGHLFRGDIDHRFNLKNRVELFGQHHKAHEERGTGLTEGGSLSRFTDTPVEYDEDRYGGTYFYGSGEGKGRLELGAEWQETDYTNYEIYTDGFDYEQVLYQGVFYWDVRPRTALVFDASYLDVTYLEERDRRASLDSDEIRLLMGVSWEASGKTRGEVKIGGYEREFEDPRRDKADGFAWDIKFNYRPKTYSSFDLTARQLSHETNGFGDYIETQEYTFNWLRLFRRNWQSKLGVLFANDDYSGIEREDQRLHIEWTLQKPVKRWLDLGVGWRFEDRESDDDNFTYNRQSLFVTMKASL</sequence>